<dbReference type="AlphaFoldDB" id="A0A3B0Z997"/>
<dbReference type="EMBL" id="UOFL01000143">
    <property type="protein sequence ID" value="VAW77974.1"/>
    <property type="molecule type" value="Genomic_DNA"/>
</dbReference>
<keyword evidence="1" id="KW-0677">Repeat</keyword>
<dbReference type="Pfam" id="PF12796">
    <property type="entry name" value="Ank_2"/>
    <property type="match status" value="1"/>
</dbReference>
<feature type="transmembrane region" description="Helical" evidence="3">
    <location>
        <begin position="115"/>
        <end position="138"/>
    </location>
</feature>
<dbReference type="PANTHER" id="PTHR24171">
    <property type="entry name" value="ANKYRIN REPEAT DOMAIN-CONTAINING PROTEIN 39-RELATED"/>
    <property type="match status" value="1"/>
</dbReference>
<keyword evidence="3" id="KW-0472">Membrane</keyword>
<dbReference type="SMART" id="SM00248">
    <property type="entry name" value="ANK"/>
    <property type="match status" value="5"/>
</dbReference>
<organism evidence="4">
    <name type="scientific">hydrothermal vent metagenome</name>
    <dbReference type="NCBI Taxonomy" id="652676"/>
    <lineage>
        <taxon>unclassified sequences</taxon>
        <taxon>metagenomes</taxon>
        <taxon>ecological metagenomes</taxon>
    </lineage>
</organism>
<evidence type="ECO:0000256" key="3">
    <source>
        <dbReference type="SAM" id="Phobius"/>
    </source>
</evidence>
<reference evidence="4" key="1">
    <citation type="submission" date="2018-06" db="EMBL/GenBank/DDBJ databases">
        <authorList>
            <person name="Zhirakovskaya E."/>
        </authorList>
    </citation>
    <scope>NUCLEOTIDE SEQUENCE</scope>
</reference>
<keyword evidence="3" id="KW-1133">Transmembrane helix</keyword>
<dbReference type="PROSITE" id="PS50088">
    <property type="entry name" value="ANK_REPEAT"/>
    <property type="match status" value="2"/>
</dbReference>
<proteinExistence type="predicted"/>
<dbReference type="InterPro" id="IPR036770">
    <property type="entry name" value="Ankyrin_rpt-contain_sf"/>
</dbReference>
<feature type="transmembrane region" description="Helical" evidence="3">
    <location>
        <begin position="78"/>
        <end position="103"/>
    </location>
</feature>
<evidence type="ECO:0000256" key="1">
    <source>
        <dbReference type="ARBA" id="ARBA00022737"/>
    </source>
</evidence>
<dbReference type="Gene3D" id="1.25.40.20">
    <property type="entry name" value="Ankyrin repeat-containing domain"/>
    <property type="match status" value="2"/>
</dbReference>
<dbReference type="InterPro" id="IPR002110">
    <property type="entry name" value="Ankyrin_rpt"/>
</dbReference>
<dbReference type="SUPFAM" id="SSF48403">
    <property type="entry name" value="Ankyrin repeat"/>
    <property type="match status" value="1"/>
</dbReference>
<evidence type="ECO:0000256" key="2">
    <source>
        <dbReference type="ARBA" id="ARBA00023043"/>
    </source>
</evidence>
<dbReference type="PRINTS" id="PR01415">
    <property type="entry name" value="ANKYRIN"/>
</dbReference>
<evidence type="ECO:0000313" key="4">
    <source>
        <dbReference type="EMBL" id="VAW77974.1"/>
    </source>
</evidence>
<sequence>MSKKSLFKSILKFCLPNRYKFVVWLILSSLMLGQYQEEFMSVKGKKHRQVLIKVEWYGKPVVYYKKEKRPGVFYPDRLLLVLGFAWALTLCLLAIFLLMDRIVSGSGFRQRGKALMVLVLMVLLPYFALYIVGSNLLIRAVVKRYTWQVSLLSQVGISPNRLSSDDIDFPLKEAAWNKDYKMVKKLVQLGAKIKLVNKFGDTALHSAAYQNAVNVARYLIRSGANVNAIGKDGNTPLHRARSAVMVKLLLNNGAHTNLRNYNKRTAVFTDKQAASITLLIARGANMKLADKQGNTVLHYVQKPEDVAPLIKAGADVNFRNKLGQTPLHMLVPTDKSSLLMAPMIAEKLIQHGAKPDIPDKFGMSPLHYAIRFCNPRSRSKATIETGKILFKASAEVRLQLKNRKLFGQLALIVKENKASCWKAIAGNKATLLIK</sequence>
<keyword evidence="2" id="KW-0040">ANK repeat</keyword>
<dbReference type="PROSITE" id="PS50297">
    <property type="entry name" value="ANK_REP_REGION"/>
    <property type="match status" value="1"/>
</dbReference>
<protein>
    <submittedName>
        <fullName evidence="4">Uncharacterized protein</fullName>
    </submittedName>
</protein>
<keyword evidence="3" id="KW-0812">Transmembrane</keyword>
<gene>
    <name evidence="4" type="ORF">MNBD_GAMMA12-3854</name>
</gene>
<accession>A0A3B0Z997</accession>
<name>A0A3B0Z997_9ZZZZ</name>